<sequence>MIPQGSEERFLLTPCWRRTPELGLKLGSEEGFLQTPVLHQTPAFTLLYDHFFELMDFRTLCRYTTYSTAMPTASAP</sequence>
<evidence type="ECO:0000313" key="1">
    <source>
        <dbReference type="EMBL" id="SFM82464.1"/>
    </source>
</evidence>
<evidence type="ECO:0000313" key="2">
    <source>
        <dbReference type="Proteomes" id="UP000199339"/>
    </source>
</evidence>
<dbReference type="AlphaFoldDB" id="A0A1I4U0A2"/>
<organism evidence="1 2">
    <name type="scientific">Marinobacter pelagius</name>
    <dbReference type="NCBI Taxonomy" id="379482"/>
    <lineage>
        <taxon>Bacteria</taxon>
        <taxon>Pseudomonadati</taxon>
        <taxon>Pseudomonadota</taxon>
        <taxon>Gammaproteobacteria</taxon>
        <taxon>Pseudomonadales</taxon>
        <taxon>Marinobacteraceae</taxon>
        <taxon>Marinobacter</taxon>
    </lineage>
</organism>
<name>A0A1I4U0A2_9GAMM</name>
<gene>
    <name evidence="1" type="ORF">SAMN04487961_1382</name>
</gene>
<dbReference type="Proteomes" id="UP000199339">
    <property type="component" value="Unassembled WGS sequence"/>
</dbReference>
<accession>A0A1I4U0A2</accession>
<dbReference type="EMBL" id="FOUR01000002">
    <property type="protein sequence ID" value="SFM82464.1"/>
    <property type="molecule type" value="Genomic_DNA"/>
</dbReference>
<keyword evidence="2" id="KW-1185">Reference proteome</keyword>
<reference evidence="2" key="1">
    <citation type="submission" date="2016-10" db="EMBL/GenBank/DDBJ databases">
        <authorList>
            <person name="Varghese N."/>
            <person name="Submissions S."/>
        </authorList>
    </citation>
    <scope>NUCLEOTIDE SEQUENCE [LARGE SCALE GENOMIC DNA]</scope>
    <source>
        <strain evidence="2">CGMCC 1.6775</strain>
    </source>
</reference>
<protein>
    <submittedName>
        <fullName evidence="1">Uncharacterized protein</fullName>
    </submittedName>
</protein>
<proteinExistence type="predicted"/>